<gene>
    <name evidence="3" type="ORF">LTR82_011447</name>
</gene>
<proteinExistence type="predicted"/>
<dbReference type="PANTHER" id="PTHR28142:SF1">
    <property type="entry name" value="MITOCHONDRIAL INNER MEMBRANE I-AAA PROTEASE SUPERCOMPLEX SUBUNIT MGR3-RELATED"/>
    <property type="match status" value="1"/>
</dbReference>
<dbReference type="EMBL" id="JASUXU010000042">
    <property type="protein sequence ID" value="KAK0317678.1"/>
    <property type="molecule type" value="Genomic_DNA"/>
</dbReference>
<comment type="caution">
    <text evidence="3">The sequence shown here is derived from an EMBL/GenBank/DDBJ whole genome shotgun (WGS) entry which is preliminary data.</text>
</comment>
<dbReference type="AlphaFoldDB" id="A0AAN6J5Y5"/>
<evidence type="ECO:0000256" key="2">
    <source>
        <dbReference type="SAM" id="Phobius"/>
    </source>
</evidence>
<organism evidence="3 4">
    <name type="scientific">Friedmanniomyces endolithicus</name>
    <dbReference type="NCBI Taxonomy" id="329885"/>
    <lineage>
        <taxon>Eukaryota</taxon>
        <taxon>Fungi</taxon>
        <taxon>Dikarya</taxon>
        <taxon>Ascomycota</taxon>
        <taxon>Pezizomycotina</taxon>
        <taxon>Dothideomycetes</taxon>
        <taxon>Dothideomycetidae</taxon>
        <taxon>Mycosphaerellales</taxon>
        <taxon>Teratosphaeriaceae</taxon>
        <taxon>Friedmanniomyces</taxon>
    </lineage>
</organism>
<dbReference type="GO" id="GO:0006515">
    <property type="term" value="P:protein quality control for misfolded or incompletely synthesized proteins"/>
    <property type="evidence" value="ECO:0007669"/>
    <property type="project" value="TreeGrafter"/>
</dbReference>
<reference evidence="3" key="1">
    <citation type="submission" date="2021-12" db="EMBL/GenBank/DDBJ databases">
        <title>Black yeast isolated from Biological Soil Crust.</title>
        <authorList>
            <person name="Kurbessoian T."/>
        </authorList>
    </citation>
    <scope>NUCLEOTIDE SEQUENCE</scope>
    <source>
        <strain evidence="3">CCFEE 5208</strain>
    </source>
</reference>
<dbReference type="SUPFAM" id="SSF48452">
    <property type="entry name" value="TPR-like"/>
    <property type="match status" value="1"/>
</dbReference>
<accession>A0AAN6J5Y5</accession>
<evidence type="ECO:0000256" key="1">
    <source>
        <dbReference type="SAM" id="MobiDB-lite"/>
    </source>
</evidence>
<dbReference type="GO" id="GO:0051787">
    <property type="term" value="F:misfolded protein binding"/>
    <property type="evidence" value="ECO:0007669"/>
    <property type="project" value="TreeGrafter"/>
</dbReference>
<dbReference type="InterPro" id="IPR040201">
    <property type="entry name" value="Mrg3-like"/>
</dbReference>
<feature type="region of interest" description="Disordered" evidence="1">
    <location>
        <begin position="492"/>
        <end position="523"/>
    </location>
</feature>
<feature type="compositionally biased region" description="Basic and acidic residues" evidence="1">
    <location>
        <begin position="514"/>
        <end position="523"/>
    </location>
</feature>
<keyword evidence="2" id="KW-0812">Transmembrane</keyword>
<sequence>MSARPLSTPLRQAVAHLRPLHSLPRRPHPHNPPRCLRQQHRRAGTFTTNASSLFRQNPISVSLAFLAILAGVGGLGYANFLYKTYITAAFHNYPEPVAQKLRRALYYTNTELNAQEAIKYYRQALQVAQEVGMDPFSDEIIGVKVQVAKLMEEIRQMGKAVQVLEFLRKDCLEWLRQAGEQEHNRVKRTRILAKVVGISVKLGELYGSPEIYQRDMAEERLVWAVETVLKERQRRDNIRVTEGLSEEALVEVEGPWMTDSETGAALEALAHTYEEKDQHYLASPLFLQALNLYPAKDCHAVVLMNNLASSLAQQSPRAAAAVDAYALSTTIISTEAPTGLVATRESLLHNASTWAQKALDVAATIQPPTRNEECDVGCAVATHNLAEFAEMMGRKEDARRKYVEAISIARAVGFEDGVENSSARLRGLAGVAKSGTAKESYGEADGQRSCESSGPHLGLSRGAEDVKGMRPLRWLTVRASTSTRRTRGIARAGSDNLVPNAGRQVNPFDLGDQGEERNVQSLG</sequence>
<keyword evidence="2" id="KW-1133">Transmembrane helix</keyword>
<feature type="region of interest" description="Disordered" evidence="1">
    <location>
        <begin position="436"/>
        <end position="463"/>
    </location>
</feature>
<evidence type="ECO:0000313" key="4">
    <source>
        <dbReference type="Proteomes" id="UP001168146"/>
    </source>
</evidence>
<name>A0AAN6J5Y5_9PEZI</name>
<dbReference type="CDD" id="cd24145">
    <property type="entry name" value="Mgr3-like"/>
    <property type="match status" value="1"/>
</dbReference>
<dbReference type="InterPro" id="IPR011990">
    <property type="entry name" value="TPR-like_helical_dom_sf"/>
</dbReference>
<dbReference type="Proteomes" id="UP001168146">
    <property type="component" value="Unassembled WGS sequence"/>
</dbReference>
<evidence type="ECO:0000313" key="3">
    <source>
        <dbReference type="EMBL" id="KAK0317678.1"/>
    </source>
</evidence>
<dbReference type="Gene3D" id="1.25.40.10">
    <property type="entry name" value="Tetratricopeptide repeat domain"/>
    <property type="match status" value="1"/>
</dbReference>
<keyword evidence="2" id="KW-0472">Membrane</keyword>
<dbReference type="PANTHER" id="PTHR28142">
    <property type="entry name" value="MITOCHONDRIAL INNER MEMBRANE I-AAA PROTEASE SUPERCOMPLEX SUBUNIT MGR3-RELATED"/>
    <property type="match status" value="1"/>
</dbReference>
<dbReference type="GO" id="GO:0031942">
    <property type="term" value="C:i-AAA complex"/>
    <property type="evidence" value="ECO:0007669"/>
    <property type="project" value="TreeGrafter"/>
</dbReference>
<feature type="transmembrane region" description="Helical" evidence="2">
    <location>
        <begin position="61"/>
        <end position="82"/>
    </location>
</feature>
<protein>
    <submittedName>
        <fullName evidence="3">Uncharacterized protein</fullName>
    </submittedName>
</protein>